<dbReference type="EC" id="7.2.2.21" evidence="7"/>
<dbReference type="InterPro" id="IPR023299">
    <property type="entry name" value="ATPase_P-typ_cyto_dom_N"/>
</dbReference>
<keyword evidence="4 9" id="KW-0812">Transmembrane</keyword>
<dbReference type="InterPro" id="IPR036412">
    <property type="entry name" value="HAD-like_sf"/>
</dbReference>
<comment type="caution">
    <text evidence="11">The sequence shown here is derived from an EMBL/GenBank/DDBJ whole genome shotgun (WGS) entry which is preliminary data.</text>
</comment>
<evidence type="ECO:0000313" key="11">
    <source>
        <dbReference type="EMBL" id="KRL36452.1"/>
    </source>
</evidence>
<dbReference type="InterPro" id="IPR051014">
    <property type="entry name" value="Cation_Transport_ATPase_IB"/>
</dbReference>
<dbReference type="PRINTS" id="PR00120">
    <property type="entry name" value="HATPASE"/>
</dbReference>
<dbReference type="GO" id="GO:0008551">
    <property type="term" value="F:P-type cadmium transporter activity"/>
    <property type="evidence" value="ECO:0007669"/>
    <property type="project" value="UniProtKB-EC"/>
</dbReference>
<dbReference type="Gene3D" id="3.40.50.1000">
    <property type="entry name" value="HAD superfamily/HAD-like"/>
    <property type="match status" value="1"/>
</dbReference>
<dbReference type="PANTHER" id="PTHR48085:SF5">
    <property type="entry name" value="CADMIUM_ZINC-TRANSPORTING ATPASE HMA4-RELATED"/>
    <property type="match status" value="1"/>
</dbReference>
<dbReference type="InterPro" id="IPR001757">
    <property type="entry name" value="P_typ_ATPase"/>
</dbReference>
<dbReference type="Pfam" id="PF00702">
    <property type="entry name" value="Hydrolase"/>
    <property type="match status" value="1"/>
</dbReference>
<dbReference type="InterPro" id="IPR027256">
    <property type="entry name" value="P-typ_ATPase_IB"/>
</dbReference>
<keyword evidence="9" id="KW-1003">Cell membrane</keyword>
<dbReference type="Proteomes" id="UP000051155">
    <property type="component" value="Unassembled WGS sequence"/>
</dbReference>
<dbReference type="PRINTS" id="PR00119">
    <property type="entry name" value="CATATPASE"/>
</dbReference>
<accession>A0A0R1Q118</accession>
<keyword evidence="6 9" id="KW-0472">Membrane</keyword>
<evidence type="ECO:0000313" key="12">
    <source>
        <dbReference type="Proteomes" id="UP000051155"/>
    </source>
</evidence>
<feature type="transmembrane region" description="Helical" evidence="9">
    <location>
        <begin position="7"/>
        <end position="23"/>
    </location>
</feature>
<evidence type="ECO:0000256" key="2">
    <source>
        <dbReference type="ARBA" id="ARBA00006024"/>
    </source>
</evidence>
<evidence type="ECO:0000256" key="4">
    <source>
        <dbReference type="ARBA" id="ARBA00022692"/>
    </source>
</evidence>
<evidence type="ECO:0000256" key="5">
    <source>
        <dbReference type="ARBA" id="ARBA00022989"/>
    </source>
</evidence>
<dbReference type="InterPro" id="IPR059000">
    <property type="entry name" value="ATPase_P-type_domA"/>
</dbReference>
<evidence type="ECO:0000256" key="3">
    <source>
        <dbReference type="ARBA" id="ARBA00022539"/>
    </source>
</evidence>
<dbReference type="InterPro" id="IPR023298">
    <property type="entry name" value="ATPase_P-typ_TM_dom_sf"/>
</dbReference>
<feature type="transmembrane region" description="Helical" evidence="9">
    <location>
        <begin position="552"/>
        <end position="575"/>
    </location>
</feature>
<comment type="subcellular location">
    <subcellularLocation>
        <location evidence="9">Cell membrane</location>
    </subcellularLocation>
    <subcellularLocation>
        <location evidence="1">Membrane</location>
        <topology evidence="1">Multi-pass membrane protein</topology>
    </subcellularLocation>
</comment>
<feature type="transmembrane region" description="Helical" evidence="9">
    <location>
        <begin position="29"/>
        <end position="46"/>
    </location>
</feature>
<dbReference type="Gene3D" id="2.70.150.10">
    <property type="entry name" value="Calcium-transporting ATPase, cytoplasmic transduction domain A"/>
    <property type="match status" value="1"/>
</dbReference>
<reference evidence="11 12" key="1">
    <citation type="journal article" date="2015" name="Genome Announc.">
        <title>Expanding the biotechnology potential of lactobacilli through comparative genomics of 213 strains and associated genera.</title>
        <authorList>
            <person name="Sun Z."/>
            <person name="Harris H.M."/>
            <person name="McCann A."/>
            <person name="Guo C."/>
            <person name="Argimon S."/>
            <person name="Zhang W."/>
            <person name="Yang X."/>
            <person name="Jeffery I.B."/>
            <person name="Cooney J.C."/>
            <person name="Kagawa T.F."/>
            <person name="Liu W."/>
            <person name="Song Y."/>
            <person name="Salvetti E."/>
            <person name="Wrobel A."/>
            <person name="Rasinkangas P."/>
            <person name="Parkhill J."/>
            <person name="Rea M.C."/>
            <person name="O'Sullivan O."/>
            <person name="Ritari J."/>
            <person name="Douillard F.P."/>
            <person name="Paul Ross R."/>
            <person name="Yang R."/>
            <person name="Briner A.E."/>
            <person name="Felis G.E."/>
            <person name="de Vos W.M."/>
            <person name="Barrangou R."/>
            <person name="Klaenhammer T.R."/>
            <person name="Caufield P.W."/>
            <person name="Cui Y."/>
            <person name="Zhang H."/>
            <person name="O'Toole P.W."/>
        </authorList>
    </citation>
    <scope>NUCLEOTIDE SEQUENCE [LARGE SCALE GENOMIC DNA]</scope>
    <source>
        <strain evidence="11 12">DSM 19971</strain>
    </source>
</reference>
<protein>
    <recommendedName>
        <fullName evidence="7">Cd(2+)-exporting ATPase</fullName>
        <ecNumber evidence="7">7.2.2.21</ecNumber>
    </recommendedName>
</protein>
<dbReference type="EMBL" id="AZEG01000028">
    <property type="protein sequence ID" value="KRL36452.1"/>
    <property type="molecule type" value="Genomic_DNA"/>
</dbReference>
<sequence>MNHLKKLWIILGITLTAIILQFILYQQLLAQITITIVGIAFSLIMLKEMLYTLQSGSYGIDLLAITAIISTLAVNEYWASIVVLIMLVGGETLEDYATKKANLELKALLDNSPRIAHRIKNNVTTDTKVENIKISESLLVKPGELVPVDGYIIKGEGQINESSLTGEAQPIFKRLGDYLMSGSLNQNSSIIIKVDKTASDSQYQQLVKLVKKAKEKPSHFVRLADKYALPFTLTAYIIAGIAWFVSKNPVHFAEVLVVASPCPLILAAPVAIISGMSRSSRNGIIVKTGDIIEKLATAKTGAFDKTGTVTDGNLTVSDLIIMNNINKREMLNFIASIEQNSDHILARASVIYALKNNAIITEVDSFSEDVGKGVSGVINGQFIKIGKLSFVAPDSKLTPTQQTTLYISVNSNLWGYINFVDHIRPEASRTISMLRKLGIDNLMILTGDQEKSANYIAEQIGIKDVHADLLPKEKIAALKNISKKIRPIFMVGDGVNDAPALATADIGIAMGMHGSSAASESADVVILKDDLTRVYKAISISRDTMLVAKQSVLIGIVICLVLMLIASTGIIPAFIGAMLQEVVDTISILWALKARNSSETNIHSSK</sequence>
<dbReference type="Gene3D" id="3.40.1110.10">
    <property type="entry name" value="Calcium-transporting ATPase, cytoplasmic domain N"/>
    <property type="match status" value="1"/>
</dbReference>
<dbReference type="OrthoDB" id="9813266at2"/>
<dbReference type="SUPFAM" id="SSF56784">
    <property type="entry name" value="HAD-like"/>
    <property type="match status" value="1"/>
</dbReference>
<comment type="similarity">
    <text evidence="2 9">Belongs to the cation transport ATPase (P-type) (TC 3.A.3) family. Type IB subfamily.</text>
</comment>
<dbReference type="GO" id="GO:0005524">
    <property type="term" value="F:ATP binding"/>
    <property type="evidence" value="ECO:0007669"/>
    <property type="project" value="UniProtKB-UniRule"/>
</dbReference>
<dbReference type="STRING" id="1423812.FD20_GL001259"/>
<evidence type="ECO:0000259" key="10">
    <source>
        <dbReference type="Pfam" id="PF00122"/>
    </source>
</evidence>
<keyword evidence="12" id="KW-1185">Reference proteome</keyword>
<evidence type="ECO:0000256" key="9">
    <source>
        <dbReference type="RuleBase" id="RU362081"/>
    </source>
</evidence>
<keyword evidence="9" id="KW-0479">Metal-binding</keyword>
<organism evidence="11 12">
    <name type="scientific">Liquorilactobacillus uvarum DSM 19971</name>
    <dbReference type="NCBI Taxonomy" id="1423812"/>
    <lineage>
        <taxon>Bacteria</taxon>
        <taxon>Bacillati</taxon>
        <taxon>Bacillota</taxon>
        <taxon>Bacilli</taxon>
        <taxon>Lactobacillales</taxon>
        <taxon>Lactobacillaceae</taxon>
        <taxon>Liquorilactobacillus</taxon>
    </lineage>
</organism>
<dbReference type="InterPro" id="IPR018303">
    <property type="entry name" value="ATPase_P-typ_P_site"/>
</dbReference>
<evidence type="ECO:0000256" key="7">
    <source>
        <dbReference type="ARBA" id="ARBA00039103"/>
    </source>
</evidence>
<comment type="catalytic activity">
    <reaction evidence="8">
        <text>Cd(2+)(in) + ATP + H2O = Cd(2+)(out) + ADP + phosphate + H(+)</text>
        <dbReference type="Rhea" id="RHEA:12132"/>
        <dbReference type="ChEBI" id="CHEBI:15377"/>
        <dbReference type="ChEBI" id="CHEBI:15378"/>
        <dbReference type="ChEBI" id="CHEBI:30616"/>
        <dbReference type="ChEBI" id="CHEBI:43474"/>
        <dbReference type="ChEBI" id="CHEBI:48775"/>
        <dbReference type="ChEBI" id="CHEBI:456216"/>
        <dbReference type="EC" id="7.2.2.21"/>
    </reaction>
</comment>
<evidence type="ECO:0000256" key="1">
    <source>
        <dbReference type="ARBA" id="ARBA00004141"/>
    </source>
</evidence>
<feature type="transmembrane region" description="Helical" evidence="9">
    <location>
        <begin position="227"/>
        <end position="246"/>
    </location>
</feature>
<dbReference type="RefSeq" id="WP_057738331.1">
    <property type="nucleotide sequence ID" value="NZ_AZEG01000028.1"/>
</dbReference>
<feature type="domain" description="P-type ATPase A" evidence="10">
    <location>
        <begin position="112"/>
        <end position="211"/>
    </location>
</feature>
<dbReference type="GO" id="GO:0016887">
    <property type="term" value="F:ATP hydrolysis activity"/>
    <property type="evidence" value="ECO:0007669"/>
    <property type="project" value="InterPro"/>
</dbReference>
<keyword evidence="9" id="KW-0547">Nucleotide-binding</keyword>
<dbReference type="InterPro" id="IPR008250">
    <property type="entry name" value="ATPase_P-typ_transduc_dom_A_sf"/>
</dbReference>
<keyword evidence="9" id="KW-0067">ATP-binding</keyword>
<evidence type="ECO:0000256" key="8">
    <source>
        <dbReference type="ARBA" id="ARBA00049338"/>
    </source>
</evidence>
<dbReference type="NCBIfam" id="TIGR01512">
    <property type="entry name" value="ATPase-IB2_Cd"/>
    <property type="match status" value="1"/>
</dbReference>
<feature type="transmembrane region" description="Helical" evidence="9">
    <location>
        <begin position="252"/>
        <end position="273"/>
    </location>
</feature>
<dbReference type="NCBIfam" id="TIGR01525">
    <property type="entry name" value="ATPase-IB_hvy"/>
    <property type="match status" value="1"/>
</dbReference>
<dbReference type="GO" id="GO:0046872">
    <property type="term" value="F:metal ion binding"/>
    <property type="evidence" value="ECO:0007669"/>
    <property type="project" value="UniProtKB-KW"/>
</dbReference>
<gene>
    <name evidence="11" type="ORF">FD20_GL001259</name>
</gene>
<keyword evidence="3" id="KW-0104">Cadmium</keyword>
<dbReference type="PANTHER" id="PTHR48085">
    <property type="entry name" value="CADMIUM/ZINC-TRANSPORTING ATPASE HMA2-RELATED"/>
    <property type="match status" value="1"/>
</dbReference>
<dbReference type="Pfam" id="PF00122">
    <property type="entry name" value="E1-E2_ATPase"/>
    <property type="match status" value="1"/>
</dbReference>
<dbReference type="InterPro" id="IPR023214">
    <property type="entry name" value="HAD_sf"/>
</dbReference>
<dbReference type="SUPFAM" id="SSF81653">
    <property type="entry name" value="Calcium ATPase, transduction domain A"/>
    <property type="match status" value="1"/>
</dbReference>
<name>A0A0R1Q118_9LACO</name>
<dbReference type="GO" id="GO:0005886">
    <property type="term" value="C:plasma membrane"/>
    <property type="evidence" value="ECO:0007669"/>
    <property type="project" value="UniProtKB-SubCell"/>
</dbReference>
<dbReference type="SUPFAM" id="SSF81665">
    <property type="entry name" value="Calcium ATPase, transmembrane domain M"/>
    <property type="match status" value="1"/>
</dbReference>
<dbReference type="NCBIfam" id="TIGR01494">
    <property type="entry name" value="ATPase_P-type"/>
    <property type="match status" value="1"/>
</dbReference>
<proteinExistence type="inferred from homology"/>
<dbReference type="AlphaFoldDB" id="A0A0R1Q118"/>
<dbReference type="CDD" id="cd07544">
    <property type="entry name" value="P-type_ATPase_HM"/>
    <property type="match status" value="1"/>
</dbReference>
<dbReference type="PATRIC" id="fig|1423812.3.peg.1341"/>
<dbReference type="PROSITE" id="PS00154">
    <property type="entry name" value="ATPASE_E1_E2"/>
    <property type="match status" value="1"/>
</dbReference>
<keyword evidence="5 9" id="KW-1133">Transmembrane helix</keyword>
<evidence type="ECO:0000256" key="6">
    <source>
        <dbReference type="ARBA" id="ARBA00023136"/>
    </source>
</evidence>